<dbReference type="PANTHER" id="PTHR46017:SF1">
    <property type="entry name" value="ALPHA-MANNOSIDASE 2C1"/>
    <property type="match status" value="1"/>
</dbReference>
<dbReference type="OrthoDB" id="10261055at2759"/>
<dbReference type="Gene3D" id="3.20.110.10">
    <property type="entry name" value="Glycoside hydrolase 38, N terminal domain"/>
    <property type="match status" value="1"/>
</dbReference>
<dbReference type="InterPro" id="IPR011330">
    <property type="entry name" value="Glyco_hydro/deAcase_b/a-brl"/>
</dbReference>
<sequence>MKKHRNITLERIQKFISTEYFSNYNLTSVLYKYIRVPETIKLSVYHVPMKESTPSFGDVTGRDFVPVKVGQSFGPSWSTHWFKLEFRIPPENRDDNLYCMWNTGSEGLLFDANGKAIQGLTDQRNTFLIDAQMNTYYIEMACLGMFGNGQGNLIFPPDNERYFTLSECCLLIKNMDAWDLFYDYKLLVGIIENTPPDSQLNADALYLANEIVNLFDKSDSYSWKQSSSMAKEFFQKMNESLANNHEIIATGHCHIDSAWLWDYSETRRKCARSWSSQLLLMEQYPNYEFVCSQAQQYEWVENDYPELFKRIQDKKREGQFVPIGGSWVEMDCNIPSGESFIRQFIYGQEYFKSRFSERCKVFWLPDTFGYSSQLPQIIKQCGMEYFFTQKLSWNNINKFPHTTFYWKGLDGTRVLTHFSPADTYCSTANPKDILYCVKNNKDKDRAAHSLLVYGHGDGGGGPTEEMLESLQRFAGFEGIKVDMGNPNTFFEALEENSRDLMEWKGELYFELHRGTYTSQAKNKYYNRLCEFKMHNLELLSVFRFAKTRKFNEMKVNFDQIWKNILLNQFHDVLPGSSIEKVYKDSTKIYENVLSDIEQLENSICEDMRETLVVINPWPWELSFVIEYKPRNGG</sequence>
<keyword evidence="5" id="KW-1185">Reference proteome</keyword>
<dbReference type="AlphaFoldDB" id="A0A075B1B2"/>
<dbReference type="EMBL" id="KE560939">
    <property type="protein sequence ID" value="EPZ34576.1"/>
    <property type="molecule type" value="Genomic_DNA"/>
</dbReference>
<reference evidence="4 5" key="1">
    <citation type="journal article" date="2013" name="Curr. Biol.">
        <title>Shared signatures of parasitism and phylogenomics unite Cryptomycota and microsporidia.</title>
        <authorList>
            <person name="James T.Y."/>
            <person name="Pelin A."/>
            <person name="Bonen L."/>
            <person name="Ahrendt S."/>
            <person name="Sain D."/>
            <person name="Corradi N."/>
            <person name="Stajich J.E."/>
        </authorList>
    </citation>
    <scope>NUCLEOTIDE SEQUENCE [LARGE SCALE GENOMIC DNA]</scope>
    <source>
        <strain evidence="4 5">CSF55</strain>
    </source>
</reference>
<dbReference type="GO" id="GO:0009313">
    <property type="term" value="P:oligosaccharide catabolic process"/>
    <property type="evidence" value="ECO:0007669"/>
    <property type="project" value="TreeGrafter"/>
</dbReference>
<dbReference type="InterPro" id="IPR015341">
    <property type="entry name" value="Glyco_hydro_38_cen"/>
</dbReference>
<evidence type="ECO:0000313" key="5">
    <source>
        <dbReference type="Proteomes" id="UP000030755"/>
    </source>
</evidence>
<organism evidence="4 5">
    <name type="scientific">Rozella allomycis (strain CSF55)</name>
    <dbReference type="NCBI Taxonomy" id="988480"/>
    <lineage>
        <taxon>Eukaryota</taxon>
        <taxon>Fungi</taxon>
        <taxon>Fungi incertae sedis</taxon>
        <taxon>Cryptomycota</taxon>
        <taxon>Cryptomycota incertae sedis</taxon>
        <taxon>Rozella</taxon>
    </lineage>
</organism>
<dbReference type="GO" id="GO:0000329">
    <property type="term" value="C:fungal-type vacuole membrane"/>
    <property type="evidence" value="ECO:0007669"/>
    <property type="project" value="TreeGrafter"/>
</dbReference>
<evidence type="ECO:0000259" key="3">
    <source>
        <dbReference type="SMART" id="SM00872"/>
    </source>
</evidence>
<dbReference type="FunFam" id="1.20.1270.50:FF:000004">
    <property type="entry name" value="alpha-mannosidase 2C1 isoform X1"/>
    <property type="match status" value="1"/>
</dbReference>
<dbReference type="InterPro" id="IPR037094">
    <property type="entry name" value="Glyco_hydro_38_cen_sf"/>
</dbReference>
<dbReference type="InterPro" id="IPR027291">
    <property type="entry name" value="Glyco_hydro_38_N_sf"/>
</dbReference>
<dbReference type="Pfam" id="PF09261">
    <property type="entry name" value="Alpha-mann_mid"/>
    <property type="match status" value="1"/>
</dbReference>
<dbReference type="GO" id="GO:0006013">
    <property type="term" value="P:mannose metabolic process"/>
    <property type="evidence" value="ECO:0007669"/>
    <property type="project" value="InterPro"/>
</dbReference>
<dbReference type="InterPro" id="IPR028995">
    <property type="entry name" value="Glyco_hydro_57/38_cen_sf"/>
</dbReference>
<protein>
    <submittedName>
        <fullName evidence="4">Glycoside hydrolase family 38 domain-containing protein</fullName>
    </submittedName>
</protein>
<keyword evidence="2" id="KW-0326">Glycosidase</keyword>
<dbReference type="SUPFAM" id="SSF88713">
    <property type="entry name" value="Glycoside hydrolase/deacetylase"/>
    <property type="match status" value="1"/>
</dbReference>
<dbReference type="Pfam" id="PF22907">
    <property type="entry name" value="Ams1-like_1st"/>
    <property type="match status" value="1"/>
</dbReference>
<dbReference type="SUPFAM" id="SSF88688">
    <property type="entry name" value="Families 57/38 glycoside transferase middle domain"/>
    <property type="match status" value="1"/>
</dbReference>
<dbReference type="Gene3D" id="1.20.1270.50">
    <property type="entry name" value="Glycoside hydrolase family 38, central domain"/>
    <property type="match status" value="1"/>
</dbReference>
<dbReference type="Proteomes" id="UP000030755">
    <property type="component" value="Unassembled WGS sequence"/>
</dbReference>
<keyword evidence="1 4" id="KW-0378">Hydrolase</keyword>
<dbReference type="OMA" id="KETEPHG"/>
<name>A0A075B1B2_ROZAC</name>
<dbReference type="InterPro" id="IPR000602">
    <property type="entry name" value="Glyco_hydro_38_N"/>
</dbReference>
<gene>
    <name evidence="4" type="ORF">O9G_005465</name>
</gene>
<dbReference type="GO" id="GO:0004559">
    <property type="term" value="F:alpha-mannosidase activity"/>
    <property type="evidence" value="ECO:0007669"/>
    <property type="project" value="InterPro"/>
</dbReference>
<dbReference type="HOGENOM" id="CLU_003442_3_0_1"/>
<evidence type="ECO:0000256" key="2">
    <source>
        <dbReference type="ARBA" id="ARBA00023295"/>
    </source>
</evidence>
<accession>A0A075B1B2</accession>
<dbReference type="FunFam" id="3.20.110.10:FF:000002">
    <property type="entry name" value="alpha-mannosidase 2C1 isoform X1"/>
    <property type="match status" value="1"/>
</dbReference>
<dbReference type="STRING" id="988480.A0A075B1B2"/>
<dbReference type="PANTHER" id="PTHR46017">
    <property type="entry name" value="ALPHA-MANNOSIDASE 2C1"/>
    <property type="match status" value="1"/>
</dbReference>
<dbReference type="InterPro" id="IPR054723">
    <property type="entry name" value="Ams1-like_N"/>
</dbReference>
<evidence type="ECO:0000313" key="4">
    <source>
        <dbReference type="EMBL" id="EPZ34576.1"/>
    </source>
</evidence>
<evidence type="ECO:0000256" key="1">
    <source>
        <dbReference type="ARBA" id="ARBA00022801"/>
    </source>
</evidence>
<proteinExistence type="predicted"/>
<dbReference type="Pfam" id="PF01074">
    <property type="entry name" value="Glyco_hydro_38N"/>
    <property type="match status" value="1"/>
</dbReference>
<dbReference type="SMART" id="SM00872">
    <property type="entry name" value="Alpha-mann_mid"/>
    <property type="match status" value="1"/>
</dbReference>
<feature type="domain" description="Glycoside hydrolase family 38 central" evidence="3">
    <location>
        <begin position="510"/>
        <end position="589"/>
    </location>
</feature>